<evidence type="ECO:0000256" key="1">
    <source>
        <dbReference type="SAM" id="MobiDB-lite"/>
    </source>
</evidence>
<sequence length="536" mass="59012">MSSLGLPGPSNTPPGDVALHRSWNRFLDGHRYLRLVFQTTPARIDEQCADAVAALRAPAERRAREGAAVLRLWDRVGLAVDALPPDANPPWRAEEQLLKPTALRLAARRARLAEERRERERLRAARWPPTSFTLDMPVQPPSGSETPRWDKGKGRDEGKDERRGTATTTTTTTTPLQVATSLANTEYFLGHRPGDPVFSYDPRPALAPADERNFTYRGRVPRAPGVDLLRLQLLLPRVLAQLVVLLAFSPDDGPTPGGLVPAECVGMLGEVDDLGDGVFLEIRRRWRAKFGAMTAGEAAPYMHFLRSGPLVRELAWLVCALCLDDAGRGPRGEEGGPPPPRARRLWATVLPVVEVLTSDRDEGASARDALLRIARLHVRDQGRLARDAVFGEGDYGRALVYRQGVLVNKSIHSFYASYADLLRPAALSRTDPHPIPAAEPDPDNDDDDLDVFDTDPVPIPDEVLAAYLSISARHEIPPELNDLDGHAPPPQPPEPPSRSETTIVVAADRRRRRPEDKGHARAAAAAQEPPRKRARR</sequence>
<protein>
    <submittedName>
        <fullName evidence="2">Uncharacterized protein</fullName>
    </submittedName>
</protein>
<dbReference type="Proteomes" id="UP001232148">
    <property type="component" value="Unassembled WGS sequence"/>
</dbReference>
<gene>
    <name evidence="2" type="ORF">LX32DRAFT_584069</name>
</gene>
<keyword evidence="3" id="KW-1185">Reference proteome</keyword>
<evidence type="ECO:0000313" key="2">
    <source>
        <dbReference type="EMBL" id="KAK2031701.1"/>
    </source>
</evidence>
<dbReference type="EMBL" id="MU842837">
    <property type="protein sequence ID" value="KAK2031701.1"/>
    <property type="molecule type" value="Genomic_DNA"/>
</dbReference>
<name>A0AAD9HP66_9PEZI</name>
<feature type="compositionally biased region" description="Basic and acidic residues" evidence="1">
    <location>
        <begin position="147"/>
        <end position="164"/>
    </location>
</feature>
<accession>A0AAD9HP66</accession>
<proteinExistence type="predicted"/>
<feature type="region of interest" description="Disordered" evidence="1">
    <location>
        <begin position="120"/>
        <end position="176"/>
    </location>
</feature>
<feature type="compositionally biased region" description="Acidic residues" evidence="1">
    <location>
        <begin position="440"/>
        <end position="453"/>
    </location>
</feature>
<feature type="region of interest" description="Disordered" evidence="1">
    <location>
        <begin position="477"/>
        <end position="536"/>
    </location>
</feature>
<reference evidence="2" key="1">
    <citation type="submission" date="2021-06" db="EMBL/GenBank/DDBJ databases">
        <title>Comparative genomics, transcriptomics and evolutionary studies reveal genomic signatures of adaptation to plant cell wall in hemibiotrophic fungi.</title>
        <authorList>
            <consortium name="DOE Joint Genome Institute"/>
            <person name="Baroncelli R."/>
            <person name="Diaz J.F."/>
            <person name="Benocci T."/>
            <person name="Peng M."/>
            <person name="Battaglia E."/>
            <person name="Haridas S."/>
            <person name="Andreopoulos W."/>
            <person name="Labutti K."/>
            <person name="Pangilinan J."/>
            <person name="Floch G.L."/>
            <person name="Makela M.R."/>
            <person name="Henrissat B."/>
            <person name="Grigoriev I.V."/>
            <person name="Crouch J.A."/>
            <person name="De Vries R.P."/>
            <person name="Sukno S.A."/>
            <person name="Thon M.R."/>
        </authorList>
    </citation>
    <scope>NUCLEOTIDE SEQUENCE</scope>
    <source>
        <strain evidence="2">MAFF235873</strain>
    </source>
</reference>
<feature type="region of interest" description="Disordered" evidence="1">
    <location>
        <begin position="430"/>
        <end position="455"/>
    </location>
</feature>
<feature type="compositionally biased region" description="Low complexity" evidence="1">
    <location>
        <begin position="165"/>
        <end position="174"/>
    </location>
</feature>
<evidence type="ECO:0000313" key="3">
    <source>
        <dbReference type="Proteomes" id="UP001232148"/>
    </source>
</evidence>
<dbReference type="AlphaFoldDB" id="A0AAD9HP66"/>
<organism evidence="2 3">
    <name type="scientific">Colletotrichum zoysiae</name>
    <dbReference type="NCBI Taxonomy" id="1216348"/>
    <lineage>
        <taxon>Eukaryota</taxon>
        <taxon>Fungi</taxon>
        <taxon>Dikarya</taxon>
        <taxon>Ascomycota</taxon>
        <taxon>Pezizomycotina</taxon>
        <taxon>Sordariomycetes</taxon>
        <taxon>Hypocreomycetidae</taxon>
        <taxon>Glomerellales</taxon>
        <taxon>Glomerellaceae</taxon>
        <taxon>Colletotrichum</taxon>
        <taxon>Colletotrichum graminicola species complex</taxon>
    </lineage>
</organism>
<feature type="compositionally biased region" description="Pro residues" evidence="1">
    <location>
        <begin position="487"/>
        <end position="496"/>
    </location>
</feature>
<comment type="caution">
    <text evidence="2">The sequence shown here is derived from an EMBL/GenBank/DDBJ whole genome shotgun (WGS) entry which is preliminary data.</text>
</comment>